<keyword evidence="1" id="KW-1133">Transmembrane helix</keyword>
<proteinExistence type="predicted"/>
<feature type="transmembrane region" description="Helical" evidence="1">
    <location>
        <begin position="42"/>
        <end position="60"/>
    </location>
</feature>
<gene>
    <name evidence="2" type="ORF">FHS29_001844</name>
</gene>
<protein>
    <submittedName>
        <fullName evidence="2">Uncharacterized protein</fullName>
    </submittedName>
</protein>
<dbReference type="Proteomes" id="UP000547510">
    <property type="component" value="Unassembled WGS sequence"/>
</dbReference>
<sequence length="135" mass="14299">MLCASGRPLRLTTWLAVPFLFGSAVLGLTGLAGLLVGAPHDIALPSPLFGAAAAVGFAASGMVQWRHEWQRAWLRWVYLAAWLVTGIAIDGLRLPVVGVVLVGMPVVVLLLTQYVVERRRTAALAKQGAAPTSNC</sequence>
<accession>A0A841CE69</accession>
<organism evidence="2 3">
    <name type="scientific">Saccharothrix tamanrassetensis</name>
    <dbReference type="NCBI Taxonomy" id="1051531"/>
    <lineage>
        <taxon>Bacteria</taxon>
        <taxon>Bacillati</taxon>
        <taxon>Actinomycetota</taxon>
        <taxon>Actinomycetes</taxon>
        <taxon>Pseudonocardiales</taxon>
        <taxon>Pseudonocardiaceae</taxon>
        <taxon>Saccharothrix</taxon>
    </lineage>
</organism>
<reference evidence="2 3" key="1">
    <citation type="submission" date="2020-08" db="EMBL/GenBank/DDBJ databases">
        <title>Genomic Encyclopedia of Type Strains, Phase III (KMG-III): the genomes of soil and plant-associated and newly described type strains.</title>
        <authorList>
            <person name="Whitman W."/>
        </authorList>
    </citation>
    <scope>NUCLEOTIDE SEQUENCE [LARGE SCALE GENOMIC DNA]</scope>
    <source>
        <strain evidence="2 3">CECT 8640</strain>
    </source>
</reference>
<dbReference type="EMBL" id="JACHJN010000003">
    <property type="protein sequence ID" value="MBB5955263.1"/>
    <property type="molecule type" value="Genomic_DNA"/>
</dbReference>
<comment type="caution">
    <text evidence="2">The sequence shown here is derived from an EMBL/GenBank/DDBJ whole genome shotgun (WGS) entry which is preliminary data.</text>
</comment>
<dbReference type="AlphaFoldDB" id="A0A841CE69"/>
<evidence type="ECO:0000313" key="2">
    <source>
        <dbReference type="EMBL" id="MBB5955263.1"/>
    </source>
</evidence>
<keyword evidence="1" id="KW-0812">Transmembrane</keyword>
<feature type="transmembrane region" description="Helical" evidence="1">
    <location>
        <begin position="72"/>
        <end position="89"/>
    </location>
</feature>
<dbReference type="RefSeq" id="WP_184690123.1">
    <property type="nucleotide sequence ID" value="NZ_JACHJN010000003.1"/>
</dbReference>
<evidence type="ECO:0000256" key="1">
    <source>
        <dbReference type="SAM" id="Phobius"/>
    </source>
</evidence>
<keyword evidence="1" id="KW-0472">Membrane</keyword>
<keyword evidence="3" id="KW-1185">Reference proteome</keyword>
<evidence type="ECO:0000313" key="3">
    <source>
        <dbReference type="Proteomes" id="UP000547510"/>
    </source>
</evidence>
<feature type="transmembrane region" description="Helical" evidence="1">
    <location>
        <begin position="95"/>
        <end position="116"/>
    </location>
</feature>
<feature type="transmembrane region" description="Helical" evidence="1">
    <location>
        <begin position="12"/>
        <end position="36"/>
    </location>
</feature>
<name>A0A841CE69_9PSEU</name>